<gene>
    <name evidence="1" type="ORF">BDM02DRAFT_3218821</name>
</gene>
<sequence length="223" mass="25453">MNEPNESLFGSFNLLSRFAAVNTGYVQKNRKQVFRYLSPVHNLLEKKTTADVISGASVQNIYVTTVWNAALEVKCTCSSCRRSQAHGWHTQERIITVSLHHSWYPGYYLLRSPIEAKNSRFSITKRWVHRDDVQTLSDRMPLPPHFGGTCTLGSDDRRIVLQREGEDVGFTRGLSKKENQTLLLSLGPNDLISQDRGRVTNERYNDELQRTDFHVNAQVATLT</sequence>
<organism evidence="1 2">
    <name type="scientific">Thelephora ganbajun</name>
    <name type="common">Ganba fungus</name>
    <dbReference type="NCBI Taxonomy" id="370292"/>
    <lineage>
        <taxon>Eukaryota</taxon>
        <taxon>Fungi</taxon>
        <taxon>Dikarya</taxon>
        <taxon>Basidiomycota</taxon>
        <taxon>Agaricomycotina</taxon>
        <taxon>Agaricomycetes</taxon>
        <taxon>Thelephorales</taxon>
        <taxon>Thelephoraceae</taxon>
        <taxon>Thelephora</taxon>
    </lineage>
</organism>
<dbReference type="EMBL" id="MU118174">
    <property type="protein sequence ID" value="KAF9643935.1"/>
    <property type="molecule type" value="Genomic_DNA"/>
</dbReference>
<proteinExistence type="predicted"/>
<evidence type="ECO:0000313" key="2">
    <source>
        <dbReference type="Proteomes" id="UP000886501"/>
    </source>
</evidence>
<keyword evidence="2" id="KW-1185">Reference proteome</keyword>
<reference evidence="1" key="2">
    <citation type="journal article" date="2020" name="Nat. Commun.">
        <title>Large-scale genome sequencing of mycorrhizal fungi provides insights into the early evolution of symbiotic traits.</title>
        <authorList>
            <person name="Miyauchi S."/>
            <person name="Kiss E."/>
            <person name="Kuo A."/>
            <person name="Drula E."/>
            <person name="Kohler A."/>
            <person name="Sanchez-Garcia M."/>
            <person name="Morin E."/>
            <person name="Andreopoulos B."/>
            <person name="Barry K.W."/>
            <person name="Bonito G."/>
            <person name="Buee M."/>
            <person name="Carver A."/>
            <person name="Chen C."/>
            <person name="Cichocki N."/>
            <person name="Clum A."/>
            <person name="Culley D."/>
            <person name="Crous P.W."/>
            <person name="Fauchery L."/>
            <person name="Girlanda M."/>
            <person name="Hayes R.D."/>
            <person name="Keri Z."/>
            <person name="LaButti K."/>
            <person name="Lipzen A."/>
            <person name="Lombard V."/>
            <person name="Magnuson J."/>
            <person name="Maillard F."/>
            <person name="Murat C."/>
            <person name="Nolan M."/>
            <person name="Ohm R.A."/>
            <person name="Pangilinan J."/>
            <person name="Pereira M.F."/>
            <person name="Perotto S."/>
            <person name="Peter M."/>
            <person name="Pfister S."/>
            <person name="Riley R."/>
            <person name="Sitrit Y."/>
            <person name="Stielow J.B."/>
            <person name="Szollosi G."/>
            <person name="Zifcakova L."/>
            <person name="Stursova M."/>
            <person name="Spatafora J.W."/>
            <person name="Tedersoo L."/>
            <person name="Vaario L.M."/>
            <person name="Yamada A."/>
            <person name="Yan M."/>
            <person name="Wang P."/>
            <person name="Xu J."/>
            <person name="Bruns T."/>
            <person name="Baldrian P."/>
            <person name="Vilgalys R."/>
            <person name="Dunand C."/>
            <person name="Henrissat B."/>
            <person name="Grigoriev I.V."/>
            <person name="Hibbett D."/>
            <person name="Nagy L.G."/>
            <person name="Martin F.M."/>
        </authorList>
    </citation>
    <scope>NUCLEOTIDE SEQUENCE</scope>
    <source>
        <strain evidence="1">P2</strain>
    </source>
</reference>
<evidence type="ECO:0000313" key="1">
    <source>
        <dbReference type="EMBL" id="KAF9643935.1"/>
    </source>
</evidence>
<comment type="caution">
    <text evidence="1">The sequence shown here is derived from an EMBL/GenBank/DDBJ whole genome shotgun (WGS) entry which is preliminary data.</text>
</comment>
<dbReference type="Proteomes" id="UP000886501">
    <property type="component" value="Unassembled WGS sequence"/>
</dbReference>
<name>A0ACB6Z3I5_THEGA</name>
<accession>A0ACB6Z3I5</accession>
<protein>
    <submittedName>
        <fullName evidence="1">Uncharacterized protein</fullName>
    </submittedName>
</protein>
<reference evidence="1" key="1">
    <citation type="submission" date="2019-10" db="EMBL/GenBank/DDBJ databases">
        <authorList>
            <consortium name="DOE Joint Genome Institute"/>
            <person name="Kuo A."/>
            <person name="Miyauchi S."/>
            <person name="Kiss E."/>
            <person name="Drula E."/>
            <person name="Kohler A."/>
            <person name="Sanchez-Garcia M."/>
            <person name="Andreopoulos B."/>
            <person name="Barry K.W."/>
            <person name="Bonito G."/>
            <person name="Buee M."/>
            <person name="Carver A."/>
            <person name="Chen C."/>
            <person name="Cichocki N."/>
            <person name="Clum A."/>
            <person name="Culley D."/>
            <person name="Crous P.W."/>
            <person name="Fauchery L."/>
            <person name="Girlanda M."/>
            <person name="Hayes R."/>
            <person name="Keri Z."/>
            <person name="Labutti K."/>
            <person name="Lipzen A."/>
            <person name="Lombard V."/>
            <person name="Magnuson J."/>
            <person name="Maillard F."/>
            <person name="Morin E."/>
            <person name="Murat C."/>
            <person name="Nolan M."/>
            <person name="Ohm R."/>
            <person name="Pangilinan J."/>
            <person name="Pereira M."/>
            <person name="Perotto S."/>
            <person name="Peter M."/>
            <person name="Riley R."/>
            <person name="Sitrit Y."/>
            <person name="Stielow B."/>
            <person name="Szollosi G."/>
            <person name="Zifcakova L."/>
            <person name="Stursova M."/>
            <person name="Spatafora J.W."/>
            <person name="Tedersoo L."/>
            <person name="Vaario L.-M."/>
            <person name="Yamada A."/>
            <person name="Yan M."/>
            <person name="Wang P."/>
            <person name="Xu J."/>
            <person name="Bruns T."/>
            <person name="Baldrian P."/>
            <person name="Vilgalys R."/>
            <person name="Henrissat B."/>
            <person name="Grigoriev I.V."/>
            <person name="Hibbett D."/>
            <person name="Nagy L.G."/>
            <person name="Martin F.M."/>
        </authorList>
    </citation>
    <scope>NUCLEOTIDE SEQUENCE</scope>
    <source>
        <strain evidence="1">P2</strain>
    </source>
</reference>